<evidence type="ECO:0000256" key="1">
    <source>
        <dbReference type="SAM" id="MobiDB-lite"/>
    </source>
</evidence>
<dbReference type="InterPro" id="IPR024498">
    <property type="entry name" value="DUF2786"/>
</dbReference>
<organism evidence="5 6">
    <name type="scientific">Pantoea stewartii subsp. stewartii DC283</name>
    <dbReference type="NCBI Taxonomy" id="660596"/>
    <lineage>
        <taxon>Bacteria</taxon>
        <taxon>Pseudomonadati</taxon>
        <taxon>Pseudomonadota</taxon>
        <taxon>Gammaproteobacteria</taxon>
        <taxon>Enterobacterales</taxon>
        <taxon>Erwiniaceae</taxon>
        <taxon>Pantoea</taxon>
    </lineage>
</organism>
<dbReference type="AlphaFoldDB" id="H3REC7"/>
<evidence type="ECO:0000259" key="3">
    <source>
        <dbReference type="Pfam" id="PF23771"/>
    </source>
</evidence>
<evidence type="ECO:0000259" key="2">
    <source>
        <dbReference type="Pfam" id="PF10979"/>
    </source>
</evidence>
<reference evidence="5 6" key="1">
    <citation type="journal article" date="2012" name="Mol. Microbiol.">
        <title>The genetic and structural basis of two distinct terminal side branch residues in stewartan and amylovoran exopolysaccharides and their potential role in host adaptation.</title>
        <authorList>
            <person name="Wang X."/>
            <person name="Yang F."/>
            <person name="von Bodman S.B."/>
        </authorList>
    </citation>
    <scope>NUCLEOTIDE SEQUENCE [LARGE SCALE GENOMIC DNA]</scope>
    <source>
        <strain evidence="5 6">DC283</strain>
    </source>
</reference>
<feature type="domain" description="DUF2786" evidence="2">
    <location>
        <begin position="7"/>
        <end position="44"/>
    </location>
</feature>
<evidence type="ECO:0000313" key="4">
    <source>
        <dbReference type="EMBL" id="ARF50633.1"/>
    </source>
</evidence>
<evidence type="ECO:0000313" key="6">
    <source>
        <dbReference type="Proteomes" id="UP000005050"/>
    </source>
</evidence>
<gene>
    <name evidence="5" type="ORF">CKS_2339</name>
    <name evidence="4" type="ORF">DSJ_15660</name>
</gene>
<dbReference type="Pfam" id="PF23771">
    <property type="entry name" value="DUF7168"/>
    <property type="match status" value="1"/>
</dbReference>
<feature type="region of interest" description="Disordered" evidence="1">
    <location>
        <begin position="192"/>
        <end position="239"/>
    </location>
</feature>
<keyword evidence="7" id="KW-1185">Reference proteome</keyword>
<dbReference type="Proteomes" id="UP000192380">
    <property type="component" value="Chromosome"/>
</dbReference>
<sequence>MGEKDKFLKKIKKLLALARNNSSAEEAALAMNRAQELMTRHNITSQDAAFSDISEAKTDKSPSHAEKMPEYMAFLAEMVSRVFGVKFYTSHGRVFPGYTARRTITFYGPAERPQIAAYAFEVLGKQLKKARQVYVSSLRKNIKSATKTARADAYCSAWVNGAYQVASDLVVTEAEQTLMEYYHKEKLSKGMTQLEPRKPRKVRGTEAAANTGYEDGAGARLHHGVNGASDSSLLLERGA</sequence>
<dbReference type="EMBL" id="AHIE01000019">
    <property type="protein sequence ID" value="EHU00103.1"/>
    <property type="molecule type" value="Genomic_DNA"/>
</dbReference>
<reference evidence="4 7" key="3">
    <citation type="submission" date="2016-10" db="EMBL/GenBank/DDBJ databases">
        <title>Complete Genome Assembly of Pantoea stewartii subsp. stewartii DC283, a Corn Pathogen.</title>
        <authorList>
            <person name="Duong D.A."/>
            <person name="Stevens A.M."/>
            <person name="Jensen R.V."/>
        </authorList>
    </citation>
    <scope>NUCLEOTIDE SEQUENCE [LARGE SCALE GENOMIC DNA]</scope>
    <source>
        <strain evidence="4 7">DC283</strain>
    </source>
</reference>
<accession>H3REC7</accession>
<dbReference type="Pfam" id="PF10979">
    <property type="entry name" value="DUF2786"/>
    <property type="match status" value="1"/>
</dbReference>
<dbReference type="InterPro" id="IPR055592">
    <property type="entry name" value="DUF7168"/>
</dbReference>
<dbReference type="PIRSF" id="PIRSF028111">
    <property type="entry name" value="UCP028111"/>
    <property type="match status" value="1"/>
</dbReference>
<dbReference type="Proteomes" id="UP000005050">
    <property type="component" value="Unassembled WGS sequence"/>
</dbReference>
<evidence type="ECO:0000313" key="7">
    <source>
        <dbReference type="Proteomes" id="UP000192380"/>
    </source>
</evidence>
<dbReference type="EMBL" id="CP017581">
    <property type="protein sequence ID" value="ARF50633.1"/>
    <property type="molecule type" value="Genomic_DNA"/>
</dbReference>
<dbReference type="STRING" id="660596.DSJ_15660"/>
<dbReference type="OrthoDB" id="7275531at2"/>
<evidence type="ECO:0000313" key="5">
    <source>
        <dbReference type="EMBL" id="EHU00103.1"/>
    </source>
</evidence>
<dbReference type="RefSeq" id="WP_006119793.1">
    <property type="nucleotide sequence ID" value="NZ_AHIE01000019.1"/>
</dbReference>
<reference evidence="5" key="2">
    <citation type="submission" date="2012-01" db="EMBL/GenBank/DDBJ databases">
        <authorList>
            <person name="Biehl B.S."/>
            <person name="Ding Y."/>
            <person name="Dugan-Rocha S.P."/>
            <person name="Gibbs R.A."/>
            <person name="Glasner J.D."/>
            <person name="Kovar C."/>
            <person name="Muzny D.M."/>
            <person name="Neeno-Eckwall E.C."/>
            <person name="Perna N.T."/>
            <person name="Qin X."/>
            <person name="von Bodman S.B."/>
            <person name="Weinstock G.M."/>
        </authorList>
    </citation>
    <scope>NUCLEOTIDE SEQUENCE</scope>
    <source>
        <strain evidence="5">DC283</strain>
    </source>
</reference>
<feature type="domain" description="DUF7168" evidence="3">
    <location>
        <begin position="51"/>
        <end position="197"/>
    </location>
</feature>
<proteinExistence type="predicted"/>
<protein>
    <submittedName>
        <fullName evidence="5">Uncharacterized protein</fullName>
    </submittedName>
</protein>
<dbReference type="PATRIC" id="fig|660596.6.peg.2454"/>
<name>H3REC7_PANSE</name>
<dbReference type="InterPro" id="IPR016868">
    <property type="entry name" value="Phage_B3_Orf5"/>
</dbReference>
<dbReference type="KEGG" id="pstw:DSJ_15660"/>